<dbReference type="OrthoDB" id="6620093at2"/>
<gene>
    <name evidence="4" type="ORF">AB986_13690</name>
</gene>
<evidence type="ECO:0000259" key="3">
    <source>
        <dbReference type="Pfam" id="PF04101"/>
    </source>
</evidence>
<dbReference type="Pfam" id="PF04101">
    <property type="entry name" value="Glyco_tran_28_C"/>
    <property type="match status" value="1"/>
</dbReference>
<evidence type="ECO:0000313" key="5">
    <source>
        <dbReference type="Proteomes" id="UP000035996"/>
    </source>
</evidence>
<organism evidence="4 5">
    <name type="scientific">Guptibacillus hwajinpoensis</name>
    <dbReference type="NCBI Taxonomy" id="208199"/>
    <lineage>
        <taxon>Bacteria</taxon>
        <taxon>Bacillati</taxon>
        <taxon>Bacillota</taxon>
        <taxon>Bacilli</taxon>
        <taxon>Bacillales</taxon>
        <taxon>Guptibacillaceae</taxon>
        <taxon>Guptibacillus</taxon>
    </lineage>
</organism>
<dbReference type="Gene3D" id="3.40.50.2000">
    <property type="entry name" value="Glycogen Phosphorylase B"/>
    <property type="match status" value="1"/>
</dbReference>
<dbReference type="EMBL" id="LELK01000004">
    <property type="protein sequence ID" value="KMM36956.1"/>
    <property type="molecule type" value="Genomic_DNA"/>
</dbReference>
<dbReference type="PANTHER" id="PTHR21015">
    <property type="entry name" value="UDP-N-ACETYLGLUCOSAMINE--N-ACETYLMURAMYL-(PENTAPEPTIDE) PYROPHOSPHORYL-UNDECAPRENOL N-ACETYLGLUCOSAMINE TRANSFERASE 1"/>
    <property type="match status" value="1"/>
</dbReference>
<dbReference type="GO" id="GO:0016758">
    <property type="term" value="F:hexosyltransferase activity"/>
    <property type="evidence" value="ECO:0007669"/>
    <property type="project" value="InterPro"/>
</dbReference>
<comment type="caution">
    <text evidence="4">The sequence shown here is derived from an EMBL/GenBank/DDBJ whole genome shotgun (WGS) entry which is preliminary data.</text>
</comment>
<protein>
    <recommendedName>
        <fullName evidence="3">Glycosyl transferase family 28 C-terminal domain-containing protein</fullName>
    </recommendedName>
</protein>
<evidence type="ECO:0000313" key="4">
    <source>
        <dbReference type="EMBL" id="KMM36956.1"/>
    </source>
</evidence>
<reference evidence="4" key="1">
    <citation type="submission" date="2015-06" db="EMBL/GenBank/DDBJ databases">
        <authorList>
            <person name="Liu B."/>
            <person name="Wang J."/>
            <person name="Zhu Y."/>
            <person name="Liu G."/>
            <person name="Chen Q."/>
            <person name="Zheng C."/>
            <person name="Che J."/>
            <person name="Ge C."/>
            <person name="Shi H."/>
            <person name="Pan Z."/>
            <person name="Liu X."/>
        </authorList>
    </citation>
    <scope>NUCLEOTIDE SEQUENCE [LARGE SCALE GENOMIC DNA]</scope>
    <source>
        <strain evidence="4">DSM 16346</strain>
    </source>
</reference>
<dbReference type="SUPFAM" id="SSF53756">
    <property type="entry name" value="UDP-Glycosyltransferase/glycogen phosphorylase"/>
    <property type="match status" value="1"/>
</dbReference>
<dbReference type="Proteomes" id="UP000035996">
    <property type="component" value="Unassembled WGS sequence"/>
</dbReference>
<sequence>MNFDVSPFYTENITVSVNEGCLNNKLVSQGKKANSLLVLSGNGETQSSLELVKLDQQVIELVRYDEELQTKSEMYQTLPRELREKVTLQQSNFYDSEILRSYNSDMVILEGSFTKRFFEEAFLKGVHTLLADELNGSVAVKLPLNVNITEDISEVVLCLNQFFIATSMGFEDGYFYFIGEPRTVLSEERIKQEVTSDLLASILKLEKSLQKLNVTQQEVQTKNEDEEDAIAKAVANQNLEQMIQQQFQIRELKQQLKSVKNETTKKDKQLARVTQRYNRAQHIVNHMNSNASARYLIGDAVMGSSKSFGRAIRLPKRLLRIYRDAKSGKLGRNINGSGSFEVEPIDDGNAILFVPTNGAGLGHLTRLLAIARRVKRIDPSKKIIFHTTSSAMHLILQEGFLGYHLPSKMLFPKEMSAKQWNAMLRDHLETVISIHQPETIVFDGAFPYAGLVASMRKKDGLRKIWVKRGQHKEGKAELVESKESEFDEVYVPGEAGGENSLRKEGIKTYCEPVLYLDREELKDRESVRRQWNIPEGMKMVYVQLGAGKINDIHSTISILLNELLKRDDVFVVIGESIIGNRMDLKMDRVLTLRDYPNSIYFNAFDLIVTATGYNTFHEVMYFGVPSILIPNENTKTDDQVARAMIAGNAGAAIVLREPGASDFEQAIEKALDEDNNRDMRKNALALMKENGAQQMAEMIVANVVANN</sequence>
<keyword evidence="1" id="KW-0472">Membrane</keyword>
<evidence type="ECO:0000256" key="1">
    <source>
        <dbReference type="ARBA" id="ARBA00023136"/>
    </source>
</evidence>
<keyword evidence="2" id="KW-0175">Coiled coil</keyword>
<feature type="coiled-coil region" evidence="2">
    <location>
        <begin position="202"/>
        <end position="269"/>
    </location>
</feature>
<dbReference type="PANTHER" id="PTHR21015:SF22">
    <property type="entry name" value="GLYCOSYLTRANSFERASE"/>
    <property type="match status" value="1"/>
</dbReference>
<evidence type="ECO:0000256" key="2">
    <source>
        <dbReference type="SAM" id="Coils"/>
    </source>
</evidence>
<dbReference type="InterPro" id="IPR007235">
    <property type="entry name" value="Glyco_trans_28_C"/>
</dbReference>
<feature type="domain" description="Glycosyl transferase family 28 C-terminal" evidence="3">
    <location>
        <begin position="600"/>
        <end position="692"/>
    </location>
</feature>
<dbReference type="RefSeq" id="WP_048311672.1">
    <property type="nucleotide sequence ID" value="NZ_LELK01000004.1"/>
</dbReference>
<accession>A0A0J6CL46</accession>
<keyword evidence="5" id="KW-1185">Reference proteome</keyword>
<proteinExistence type="predicted"/>
<dbReference type="STRING" id="157733.AB986_13690"/>
<dbReference type="AlphaFoldDB" id="A0A0J6CL46"/>
<name>A0A0J6CL46_9BACL</name>